<reference evidence="2" key="1">
    <citation type="journal article" date="2023" name="BMC Genomics">
        <title>Chromosome-level genome assemblies of Cutaneotrichosporon spp. (Trichosporonales, Basidiomycota) reveal imbalanced evolution between nucleotide sequences and chromosome synteny.</title>
        <authorList>
            <person name="Kobayashi Y."/>
            <person name="Kayamori A."/>
            <person name="Aoki K."/>
            <person name="Shiwa Y."/>
            <person name="Matsutani M."/>
            <person name="Fujita N."/>
            <person name="Sugita T."/>
            <person name="Iwasaki W."/>
            <person name="Tanaka N."/>
            <person name="Takashima M."/>
        </authorList>
    </citation>
    <scope>NUCLEOTIDE SEQUENCE</scope>
    <source>
        <strain evidence="2">HIS016</strain>
    </source>
</reference>
<dbReference type="AlphaFoldDB" id="A0AAD3TX93"/>
<feature type="region of interest" description="Disordered" evidence="1">
    <location>
        <begin position="1"/>
        <end position="35"/>
    </location>
</feature>
<protein>
    <recommendedName>
        <fullName evidence="4">LSM domain-containing protein</fullName>
    </recommendedName>
</protein>
<dbReference type="Proteomes" id="UP001222932">
    <property type="component" value="Unassembled WGS sequence"/>
</dbReference>
<evidence type="ECO:0000313" key="2">
    <source>
        <dbReference type="EMBL" id="GMK58499.1"/>
    </source>
</evidence>
<organism evidence="2 3">
    <name type="scientific">Cutaneotrichosporon spelunceum</name>
    <dbReference type="NCBI Taxonomy" id="1672016"/>
    <lineage>
        <taxon>Eukaryota</taxon>
        <taxon>Fungi</taxon>
        <taxon>Dikarya</taxon>
        <taxon>Basidiomycota</taxon>
        <taxon>Agaricomycotina</taxon>
        <taxon>Tremellomycetes</taxon>
        <taxon>Trichosporonales</taxon>
        <taxon>Trichosporonaceae</taxon>
        <taxon>Cutaneotrichosporon</taxon>
    </lineage>
</organism>
<evidence type="ECO:0000256" key="1">
    <source>
        <dbReference type="SAM" id="MobiDB-lite"/>
    </source>
</evidence>
<accession>A0AAD3TX93</accession>
<sequence>MVSSNPSQHPESDSSSMANHPFSGTPRHRSPRPNMPVADALRALLHTLLTVTLNDGRVLTGHLLAVDSSASLLLGSAQETRFLPSTEVGANVAQYYPWSRAEGVASTEPGGQVREREITSVLINMRDIVAVEMSEQDAGAWSFFTGTPFDKGHAVPPTPPIEA</sequence>
<evidence type="ECO:0008006" key="4">
    <source>
        <dbReference type="Google" id="ProtNLM"/>
    </source>
</evidence>
<reference evidence="2" key="2">
    <citation type="submission" date="2023-06" db="EMBL/GenBank/DDBJ databases">
        <authorList>
            <person name="Kobayashi Y."/>
            <person name="Kayamori A."/>
            <person name="Aoki K."/>
            <person name="Shiwa Y."/>
            <person name="Fujita N."/>
            <person name="Sugita T."/>
            <person name="Iwasaki W."/>
            <person name="Tanaka N."/>
            <person name="Takashima M."/>
        </authorList>
    </citation>
    <scope>NUCLEOTIDE SEQUENCE</scope>
    <source>
        <strain evidence="2">HIS016</strain>
    </source>
</reference>
<dbReference type="Gene3D" id="2.30.30.100">
    <property type="match status" value="1"/>
</dbReference>
<evidence type="ECO:0000313" key="3">
    <source>
        <dbReference type="Proteomes" id="UP001222932"/>
    </source>
</evidence>
<feature type="compositionally biased region" description="Polar residues" evidence="1">
    <location>
        <begin position="1"/>
        <end position="18"/>
    </location>
</feature>
<dbReference type="InterPro" id="IPR010920">
    <property type="entry name" value="LSM_dom_sf"/>
</dbReference>
<name>A0AAD3TX93_9TREE</name>
<comment type="caution">
    <text evidence="2">The sequence shown here is derived from an EMBL/GenBank/DDBJ whole genome shotgun (WGS) entry which is preliminary data.</text>
</comment>
<dbReference type="SUPFAM" id="SSF50182">
    <property type="entry name" value="Sm-like ribonucleoproteins"/>
    <property type="match status" value="1"/>
</dbReference>
<keyword evidence="3" id="KW-1185">Reference proteome</keyword>
<dbReference type="EMBL" id="BTCM01000005">
    <property type="protein sequence ID" value="GMK58499.1"/>
    <property type="molecule type" value="Genomic_DNA"/>
</dbReference>
<gene>
    <name evidence="2" type="ORF">CspeluHIS016_0505310</name>
</gene>
<proteinExistence type="predicted"/>